<dbReference type="PROSITE" id="PS00409">
    <property type="entry name" value="PROKAR_NTER_METHYL"/>
    <property type="match status" value="1"/>
</dbReference>
<gene>
    <name evidence="2" type="ORF">LVJ81_09820</name>
</gene>
<dbReference type="EMBL" id="CP091512">
    <property type="protein sequence ID" value="UOO91927.1"/>
    <property type="molecule type" value="Genomic_DNA"/>
</dbReference>
<evidence type="ECO:0008006" key="4">
    <source>
        <dbReference type="Google" id="ProtNLM"/>
    </source>
</evidence>
<reference evidence="2" key="1">
    <citation type="submission" date="2021-12" db="EMBL/GenBank/DDBJ databases">
        <authorList>
            <person name="Veyrier F.J."/>
        </authorList>
    </citation>
    <scope>NUCLEOTIDE SEQUENCE</scope>
    <source>
        <strain evidence="2">SAG 1488-6</strain>
    </source>
</reference>
<organism evidence="2 3">
    <name type="scientific">Vitreoscilla stercoraria</name>
    <dbReference type="NCBI Taxonomy" id="61"/>
    <lineage>
        <taxon>Bacteria</taxon>
        <taxon>Pseudomonadati</taxon>
        <taxon>Pseudomonadota</taxon>
        <taxon>Betaproteobacteria</taxon>
        <taxon>Neisseriales</taxon>
        <taxon>Neisseriaceae</taxon>
        <taxon>Vitreoscilla</taxon>
    </lineage>
</organism>
<reference evidence="2" key="2">
    <citation type="journal article" date="2022" name="Res Sq">
        <title>Evolution of multicellular longitudinally dividing oral cavity symbionts (Neisseriaceae).</title>
        <authorList>
            <person name="Nyongesa S."/>
            <person name="Weber P."/>
            <person name="Bernet E."/>
            <person name="Pullido F."/>
            <person name="Nieckarz M."/>
            <person name="Delaby M."/>
            <person name="Nieves C."/>
            <person name="Viehboeck T."/>
            <person name="Krause N."/>
            <person name="Rivera-Millot A."/>
            <person name="Nakamura A."/>
            <person name="Vischer N."/>
            <person name="VanNieuwenhze M."/>
            <person name="Brun Y."/>
            <person name="Cava F."/>
            <person name="Bulgheresi S."/>
            <person name="Veyrier F."/>
        </authorList>
    </citation>
    <scope>NUCLEOTIDE SEQUENCE</scope>
    <source>
        <strain evidence="2">SAG 1488-6</strain>
    </source>
</reference>
<evidence type="ECO:0000256" key="1">
    <source>
        <dbReference type="SAM" id="Phobius"/>
    </source>
</evidence>
<evidence type="ECO:0000313" key="2">
    <source>
        <dbReference type="EMBL" id="UOO91927.1"/>
    </source>
</evidence>
<accession>A0ABY4E838</accession>
<keyword evidence="1" id="KW-1133">Transmembrane helix</keyword>
<dbReference type="InterPro" id="IPR012902">
    <property type="entry name" value="N_methyl_site"/>
</dbReference>
<keyword evidence="1" id="KW-0472">Membrane</keyword>
<name>A0ABY4E838_VITST</name>
<sequence>MKLNSGTKPRLNDMPRQYPPSYTYQSGFTLIEFVVASALGLMIILAIGGAYVATQRVNETATMRVDRQQELRLASNLLVRDARMAGTFGCANVATFTDNGATKDHSDLDIDQDASYFDANDDRVFATRILLADSDVMSDVMSAIDDTFVAAAGSDMVIFNYGTNSQPLLATTRSGVNQLTGFSLPNGTATNFDANSDSVANSARLVLSSCQRVDILKRNQLTISGEDATLDASLDPIPMYQAGENIKNITGGIGGEGHFASQASLSNLYTVVYVVGKVQGDSQANALYRFELQTNGAWTPPQLLASHVSNLKAEYIYVNNCVVVDNPTVAESYFVSQAAFLEKNNASGHMQVLTPNGVQLKITPSAINTISNASETLTSNNDLQVMVLNAAMRGADACIAE</sequence>
<dbReference type="Proteomes" id="UP000832034">
    <property type="component" value="Chromosome"/>
</dbReference>
<keyword evidence="1" id="KW-0812">Transmembrane</keyword>
<dbReference type="Pfam" id="PF07963">
    <property type="entry name" value="N_methyl"/>
    <property type="match status" value="1"/>
</dbReference>
<protein>
    <recommendedName>
        <fullName evidence="4">Prepilin-type N-terminal cleavage/methylation domain-containing protein</fullName>
    </recommendedName>
</protein>
<dbReference type="RefSeq" id="WP_026353390.1">
    <property type="nucleotide sequence ID" value="NZ_CP091512.1"/>
</dbReference>
<feature type="transmembrane region" description="Helical" evidence="1">
    <location>
        <begin position="30"/>
        <end position="54"/>
    </location>
</feature>
<evidence type="ECO:0000313" key="3">
    <source>
        <dbReference type="Proteomes" id="UP000832034"/>
    </source>
</evidence>
<keyword evidence="3" id="KW-1185">Reference proteome</keyword>
<proteinExistence type="predicted"/>